<keyword evidence="1 5" id="KW-0597">Phosphoprotein</keyword>
<dbReference type="PANTHER" id="PTHR43214">
    <property type="entry name" value="TWO-COMPONENT RESPONSE REGULATOR"/>
    <property type="match status" value="1"/>
</dbReference>
<proteinExistence type="predicted"/>
<dbReference type="Pfam" id="PF00196">
    <property type="entry name" value="GerE"/>
    <property type="match status" value="1"/>
</dbReference>
<evidence type="ECO:0000259" key="7">
    <source>
        <dbReference type="PROSITE" id="PS50110"/>
    </source>
</evidence>
<evidence type="ECO:0000256" key="4">
    <source>
        <dbReference type="ARBA" id="ARBA00023163"/>
    </source>
</evidence>
<dbReference type="Gene3D" id="3.40.50.2300">
    <property type="match status" value="1"/>
</dbReference>
<dbReference type="CDD" id="cd06170">
    <property type="entry name" value="LuxR_C_like"/>
    <property type="match status" value="1"/>
</dbReference>
<evidence type="ECO:0000313" key="9">
    <source>
        <dbReference type="Proteomes" id="UP001551329"/>
    </source>
</evidence>
<keyword evidence="3" id="KW-0238">DNA-binding</keyword>
<dbReference type="EMBL" id="JBEZAE010000034">
    <property type="protein sequence ID" value="MEU7075122.1"/>
    <property type="molecule type" value="Genomic_DNA"/>
</dbReference>
<dbReference type="InterPro" id="IPR039420">
    <property type="entry name" value="WalR-like"/>
</dbReference>
<reference evidence="8 9" key="1">
    <citation type="submission" date="2024-06" db="EMBL/GenBank/DDBJ databases">
        <title>The Natural Products Discovery Center: Release of the First 8490 Sequenced Strains for Exploring Actinobacteria Biosynthetic Diversity.</title>
        <authorList>
            <person name="Kalkreuter E."/>
            <person name="Kautsar S.A."/>
            <person name="Yang D."/>
            <person name="Bader C.D."/>
            <person name="Teijaro C.N."/>
            <person name="Fluegel L."/>
            <person name="Davis C.M."/>
            <person name="Simpson J.R."/>
            <person name="Lauterbach L."/>
            <person name="Steele A.D."/>
            <person name="Gui C."/>
            <person name="Meng S."/>
            <person name="Li G."/>
            <person name="Viehrig K."/>
            <person name="Ye F."/>
            <person name="Su P."/>
            <person name="Kiefer A.F."/>
            <person name="Nichols A."/>
            <person name="Cepeda A.J."/>
            <person name="Yan W."/>
            <person name="Fan B."/>
            <person name="Jiang Y."/>
            <person name="Adhikari A."/>
            <person name="Zheng C.-J."/>
            <person name="Schuster L."/>
            <person name="Cowan T.M."/>
            <person name="Smanski M.J."/>
            <person name="Chevrette M.G."/>
            <person name="De Carvalho L.P.S."/>
            <person name="Shen B."/>
        </authorList>
    </citation>
    <scope>NUCLEOTIDE SEQUENCE [LARGE SCALE GENOMIC DNA]</scope>
    <source>
        <strain evidence="8 9">NPDC045974</strain>
    </source>
</reference>
<dbReference type="Pfam" id="PF00072">
    <property type="entry name" value="Response_reg"/>
    <property type="match status" value="1"/>
</dbReference>
<evidence type="ECO:0000256" key="3">
    <source>
        <dbReference type="ARBA" id="ARBA00023125"/>
    </source>
</evidence>
<dbReference type="PROSITE" id="PS50043">
    <property type="entry name" value="HTH_LUXR_2"/>
    <property type="match status" value="1"/>
</dbReference>
<dbReference type="InterPro" id="IPR016032">
    <property type="entry name" value="Sig_transdc_resp-reg_C-effctor"/>
</dbReference>
<dbReference type="PRINTS" id="PR00038">
    <property type="entry name" value="HTHLUXR"/>
</dbReference>
<accession>A0ABV3CK16</accession>
<keyword evidence="9" id="KW-1185">Reference proteome</keyword>
<keyword evidence="4" id="KW-0804">Transcription</keyword>
<dbReference type="CDD" id="cd17535">
    <property type="entry name" value="REC_NarL-like"/>
    <property type="match status" value="1"/>
</dbReference>
<feature type="modified residue" description="4-aspartylphosphate" evidence="5">
    <location>
        <position position="63"/>
    </location>
</feature>
<dbReference type="PROSITE" id="PS00622">
    <property type="entry name" value="HTH_LUXR_1"/>
    <property type="match status" value="1"/>
</dbReference>
<feature type="domain" description="HTH luxR-type" evidence="6">
    <location>
        <begin position="154"/>
        <end position="219"/>
    </location>
</feature>
<sequence>MDETTTDSRPVRVLVADDEAMVRAGVRAILARDPHVDVVAEAGDGDEAIALARRHRPDVVLLDIQMPGMDGLTAVTRLHRELTGVGVIMLTTFGQDEYVTRALEEGADGFLLKADDPRELLNGVRAVGAGGAYLSPRVAGRVIAGLRAHRAAHPHRPLDRLTERERDVLAGLGAGLSNAEIANRLHLVEGTVKAHVSAVLGKLGARNRVEAAISAYQAGLVPARSR</sequence>
<evidence type="ECO:0000256" key="1">
    <source>
        <dbReference type="ARBA" id="ARBA00022553"/>
    </source>
</evidence>
<gene>
    <name evidence="8" type="ORF">AB0A88_34045</name>
</gene>
<dbReference type="Proteomes" id="UP001551329">
    <property type="component" value="Unassembled WGS sequence"/>
</dbReference>
<evidence type="ECO:0000259" key="6">
    <source>
        <dbReference type="PROSITE" id="PS50043"/>
    </source>
</evidence>
<dbReference type="SMART" id="SM00448">
    <property type="entry name" value="REC"/>
    <property type="match status" value="1"/>
</dbReference>
<dbReference type="PANTHER" id="PTHR43214:SF24">
    <property type="entry name" value="TRANSCRIPTIONAL REGULATORY PROTEIN NARL-RELATED"/>
    <property type="match status" value="1"/>
</dbReference>
<dbReference type="PROSITE" id="PS50110">
    <property type="entry name" value="RESPONSE_REGULATORY"/>
    <property type="match status" value="1"/>
</dbReference>
<dbReference type="InterPro" id="IPR000792">
    <property type="entry name" value="Tscrpt_reg_LuxR_C"/>
</dbReference>
<evidence type="ECO:0000256" key="5">
    <source>
        <dbReference type="PROSITE-ProRule" id="PRU00169"/>
    </source>
</evidence>
<dbReference type="SMART" id="SM00421">
    <property type="entry name" value="HTH_LUXR"/>
    <property type="match status" value="1"/>
</dbReference>
<organism evidence="8 9">
    <name type="scientific">Streptomyces narbonensis</name>
    <dbReference type="NCBI Taxonomy" id="67333"/>
    <lineage>
        <taxon>Bacteria</taxon>
        <taxon>Bacillati</taxon>
        <taxon>Actinomycetota</taxon>
        <taxon>Actinomycetes</taxon>
        <taxon>Kitasatosporales</taxon>
        <taxon>Streptomycetaceae</taxon>
        <taxon>Streptomyces</taxon>
    </lineage>
</organism>
<dbReference type="RefSeq" id="WP_358474556.1">
    <property type="nucleotide sequence ID" value="NZ_JBEZAE010000034.1"/>
</dbReference>
<keyword evidence="2" id="KW-0805">Transcription regulation</keyword>
<protein>
    <submittedName>
        <fullName evidence="8">Response regulator transcription factor</fullName>
    </submittedName>
</protein>
<dbReference type="InterPro" id="IPR011006">
    <property type="entry name" value="CheY-like_superfamily"/>
</dbReference>
<feature type="domain" description="Response regulatory" evidence="7">
    <location>
        <begin position="12"/>
        <end position="128"/>
    </location>
</feature>
<dbReference type="InterPro" id="IPR058245">
    <property type="entry name" value="NreC/VraR/RcsB-like_REC"/>
</dbReference>
<dbReference type="SUPFAM" id="SSF52172">
    <property type="entry name" value="CheY-like"/>
    <property type="match status" value="1"/>
</dbReference>
<dbReference type="SUPFAM" id="SSF46894">
    <property type="entry name" value="C-terminal effector domain of the bipartite response regulators"/>
    <property type="match status" value="1"/>
</dbReference>
<name>A0ABV3CK16_9ACTN</name>
<dbReference type="InterPro" id="IPR001789">
    <property type="entry name" value="Sig_transdc_resp-reg_receiver"/>
</dbReference>
<comment type="caution">
    <text evidence="8">The sequence shown here is derived from an EMBL/GenBank/DDBJ whole genome shotgun (WGS) entry which is preliminary data.</text>
</comment>
<evidence type="ECO:0000313" key="8">
    <source>
        <dbReference type="EMBL" id="MEU7075122.1"/>
    </source>
</evidence>
<evidence type="ECO:0000256" key="2">
    <source>
        <dbReference type="ARBA" id="ARBA00023015"/>
    </source>
</evidence>